<protein>
    <submittedName>
        <fullName evidence="1">Uncharacterized protein</fullName>
    </submittedName>
</protein>
<organism evidence="1">
    <name type="scientific">Tanacetum cinerariifolium</name>
    <name type="common">Dalmatian daisy</name>
    <name type="synonym">Chrysanthemum cinerariifolium</name>
    <dbReference type="NCBI Taxonomy" id="118510"/>
    <lineage>
        <taxon>Eukaryota</taxon>
        <taxon>Viridiplantae</taxon>
        <taxon>Streptophyta</taxon>
        <taxon>Embryophyta</taxon>
        <taxon>Tracheophyta</taxon>
        <taxon>Spermatophyta</taxon>
        <taxon>Magnoliopsida</taxon>
        <taxon>eudicotyledons</taxon>
        <taxon>Gunneridae</taxon>
        <taxon>Pentapetalae</taxon>
        <taxon>asterids</taxon>
        <taxon>campanulids</taxon>
        <taxon>Asterales</taxon>
        <taxon>Asteraceae</taxon>
        <taxon>Asteroideae</taxon>
        <taxon>Anthemideae</taxon>
        <taxon>Anthemidinae</taxon>
        <taxon>Tanacetum</taxon>
    </lineage>
</organism>
<dbReference type="EMBL" id="BKCJ010514191">
    <property type="protein sequence ID" value="GFA91932.1"/>
    <property type="molecule type" value="Genomic_DNA"/>
</dbReference>
<sequence length="255" mass="28463">ERIIAEMDQDDVVVLKDDKKEDKEVADAVKNVDEAMVNESAQNQGRQAESQAEIYKIDVDHANKVLSMQEDETELTKVQEVVDVVNTTKLITEVVTSASETATATSTIVTTTEAQVPAATLTDAPARIAAAPSRRRKRVVIRDPESEELHVELDKDIDWDEAIDHVKRKDKEDPAIKRYQVLKRKPQTEAQASNDMIMYLKNVAGVKMDYFKGMSYDDLCLIFEADFVSGEEVPTYKIHSRLDAECCKAGGQGGE</sequence>
<accession>A0A699KFB0</accession>
<comment type="caution">
    <text evidence="1">The sequence shown here is derived from an EMBL/GenBank/DDBJ whole genome shotgun (WGS) entry which is preliminary data.</text>
</comment>
<name>A0A699KFB0_TANCI</name>
<evidence type="ECO:0000313" key="1">
    <source>
        <dbReference type="EMBL" id="GFA91932.1"/>
    </source>
</evidence>
<reference evidence="1" key="1">
    <citation type="journal article" date="2019" name="Sci. Rep.">
        <title>Draft genome of Tanacetum cinerariifolium, the natural source of mosquito coil.</title>
        <authorList>
            <person name="Yamashiro T."/>
            <person name="Shiraishi A."/>
            <person name="Satake H."/>
            <person name="Nakayama K."/>
        </authorList>
    </citation>
    <scope>NUCLEOTIDE SEQUENCE</scope>
</reference>
<gene>
    <name evidence="1" type="ORF">Tci_663904</name>
</gene>
<dbReference type="AlphaFoldDB" id="A0A699KFB0"/>
<feature type="non-terminal residue" evidence="1">
    <location>
        <position position="1"/>
    </location>
</feature>
<proteinExistence type="predicted"/>